<proteinExistence type="predicted"/>
<dbReference type="EMBL" id="BDSA01000001">
    <property type="protein sequence ID" value="GBE59280.1"/>
    <property type="molecule type" value="Genomic_DNA"/>
</dbReference>
<accession>A0A2H6K8H1</accession>
<evidence type="ECO:0000313" key="1">
    <source>
        <dbReference type="EMBL" id="GBE59280.1"/>
    </source>
</evidence>
<comment type="caution">
    <text evidence="1">The sequence shown here is derived from an EMBL/GenBank/DDBJ whole genome shotgun (WGS) entry which is preliminary data.</text>
</comment>
<dbReference type="VEuPathDB" id="PiroplasmaDB:BOVATA_007730"/>
<gene>
    <name evidence="1" type="ORF">BOVATA_007730</name>
</gene>
<name>A0A2H6K8H1_9APIC</name>
<protein>
    <submittedName>
        <fullName evidence="1">Poly(3-hydroxyalkanoate) polymerase, putative</fullName>
    </submittedName>
</protein>
<organism evidence="1 2">
    <name type="scientific">Babesia ovata</name>
    <dbReference type="NCBI Taxonomy" id="189622"/>
    <lineage>
        <taxon>Eukaryota</taxon>
        <taxon>Sar</taxon>
        <taxon>Alveolata</taxon>
        <taxon>Apicomplexa</taxon>
        <taxon>Aconoidasida</taxon>
        <taxon>Piroplasmida</taxon>
        <taxon>Babesiidae</taxon>
        <taxon>Babesia</taxon>
    </lineage>
</organism>
<dbReference type="RefSeq" id="XP_028865523.1">
    <property type="nucleotide sequence ID" value="XM_029009690.1"/>
</dbReference>
<sequence>MHPDLLQGGEADHEELAHILRRAARRRVDDDTDECIGVIQAFQRRVFATGVSEQHSCVPYFALEVGGAVDDGVIVVHDALRQLFGGHREDAIAGPVVDRHFEDVRQQALSMMPVIPRDGALAKRVELHGAFKGEPAGRIREQASHRAPDNADFYHNSRHFAIFFGTRCMVSAYGLHAEPQYFPHIREARTHGRRLLLPNEAHHLMSDLHHIAQQHGEVIDVIHQTVQVQMLV</sequence>
<dbReference type="OrthoDB" id="10648114at2759"/>
<reference evidence="1 2" key="1">
    <citation type="journal article" date="2017" name="BMC Genomics">
        <title>Whole-genome assembly of Babesia ovata and comparative genomics between closely related pathogens.</title>
        <authorList>
            <person name="Yamagishi J."/>
            <person name="Asada M."/>
            <person name="Hakimi H."/>
            <person name="Tanaka T.Q."/>
            <person name="Sugimoto C."/>
            <person name="Kawazu S."/>
        </authorList>
    </citation>
    <scope>NUCLEOTIDE SEQUENCE [LARGE SCALE GENOMIC DNA]</scope>
    <source>
        <strain evidence="1 2">Miyake</strain>
    </source>
</reference>
<evidence type="ECO:0000313" key="2">
    <source>
        <dbReference type="Proteomes" id="UP000236319"/>
    </source>
</evidence>
<dbReference type="AlphaFoldDB" id="A0A2H6K8H1"/>
<keyword evidence="2" id="KW-1185">Reference proteome</keyword>
<dbReference type="Proteomes" id="UP000236319">
    <property type="component" value="Unassembled WGS sequence"/>
</dbReference>
<dbReference type="GeneID" id="39873050"/>